<feature type="transmembrane region" description="Helical" evidence="2">
    <location>
        <begin position="17"/>
        <end position="41"/>
    </location>
</feature>
<dbReference type="AlphaFoldDB" id="A0A2G5DLC6"/>
<evidence type="ECO:0000256" key="2">
    <source>
        <dbReference type="SAM" id="Phobius"/>
    </source>
</evidence>
<organism evidence="3 4">
    <name type="scientific">Aquilegia coerulea</name>
    <name type="common">Rocky mountain columbine</name>
    <dbReference type="NCBI Taxonomy" id="218851"/>
    <lineage>
        <taxon>Eukaryota</taxon>
        <taxon>Viridiplantae</taxon>
        <taxon>Streptophyta</taxon>
        <taxon>Embryophyta</taxon>
        <taxon>Tracheophyta</taxon>
        <taxon>Spermatophyta</taxon>
        <taxon>Magnoliopsida</taxon>
        <taxon>Ranunculales</taxon>
        <taxon>Ranunculaceae</taxon>
        <taxon>Thalictroideae</taxon>
        <taxon>Aquilegia</taxon>
    </lineage>
</organism>
<dbReference type="Proteomes" id="UP000230069">
    <property type="component" value="Unassembled WGS sequence"/>
</dbReference>
<name>A0A2G5DLC6_AQUCA</name>
<evidence type="ECO:0000256" key="1">
    <source>
        <dbReference type="SAM" id="MobiDB-lite"/>
    </source>
</evidence>
<keyword evidence="4" id="KW-1185">Reference proteome</keyword>
<feature type="compositionally biased region" description="Acidic residues" evidence="1">
    <location>
        <begin position="499"/>
        <end position="512"/>
    </location>
</feature>
<evidence type="ECO:0000313" key="3">
    <source>
        <dbReference type="EMBL" id="PIA44302.1"/>
    </source>
</evidence>
<sequence length="627" mass="68533">MEEIKSSNTSNQRRQKIVVGGVGGIAGVLVLAGAFAAASLIKNKTSKKKPDTKINLEGSGPPSPTQKINTAIKEKESQGLRSLLQISSLPVESHNSSSSIEHDASKVSSTEIDCHLETTTVETTKMEEISTIEVDVEEQISTCESKMIESGNSNALDDIDMVKTSNHTGNYSCSEEVGSKVLCSVLQLSSPSVVESHQSSSIGHEGSEAISTQVDDHFKTETAGIMIMEETSTTTDNVEENMSICEDHKDESGNWKDENLWTDDINMIKDGIFPENSEEIPSLDIDKGLLIYSIEVEDRSDSRGAVSINKEGGLPEITHVSDVISKENLLVPLKVVEEYDGAEDKTESEIKGTEGTLNSCIGSNSEEVCLLKVTPIQIDNHSETETTEAPIEDEVSAMEDDVEKEIFTCEDQSLESENLKVESLWTSDIVDKTENGGILTCIGEISPLDTNEGVLVDDSIKKNLSDLTSTIAEGDQSEVTHVNDAILGDIISVPKEVGYSDEGDEMEGEREDSEGTHDSSIESNSEAVWPTESIEEELSLLKYSDRIQILRKKNDKETSKEAQFEGGFNNLSSLSMDKETGFKLICPPFLVSSRPEFWLWSLLAVALLCLLFGNHLPIMYHRSDSQL</sequence>
<accession>A0A2G5DLC6</accession>
<keyword evidence="2" id="KW-0472">Membrane</keyword>
<evidence type="ECO:0000313" key="4">
    <source>
        <dbReference type="Proteomes" id="UP000230069"/>
    </source>
</evidence>
<keyword evidence="2" id="KW-1133">Transmembrane helix</keyword>
<protein>
    <submittedName>
        <fullName evidence="3">Uncharacterized protein</fullName>
    </submittedName>
</protein>
<dbReference type="InParanoid" id="A0A2G5DLC6"/>
<feature type="region of interest" description="Disordered" evidence="1">
    <location>
        <begin position="497"/>
        <end position="530"/>
    </location>
</feature>
<dbReference type="EMBL" id="KZ305034">
    <property type="protein sequence ID" value="PIA44302.1"/>
    <property type="molecule type" value="Genomic_DNA"/>
</dbReference>
<keyword evidence="2" id="KW-0812">Transmembrane</keyword>
<feature type="transmembrane region" description="Helical" evidence="2">
    <location>
        <begin position="597"/>
        <end position="616"/>
    </location>
</feature>
<dbReference type="OrthoDB" id="10414940at2759"/>
<reference evidence="3 4" key="1">
    <citation type="submission" date="2017-09" db="EMBL/GenBank/DDBJ databases">
        <title>WGS assembly of Aquilegia coerulea Goldsmith.</title>
        <authorList>
            <person name="Hodges S."/>
            <person name="Kramer E."/>
            <person name="Nordborg M."/>
            <person name="Tomkins J."/>
            <person name="Borevitz J."/>
            <person name="Derieg N."/>
            <person name="Yan J."/>
            <person name="Mihaltcheva S."/>
            <person name="Hayes R.D."/>
            <person name="Rokhsar D."/>
        </authorList>
    </citation>
    <scope>NUCLEOTIDE SEQUENCE [LARGE SCALE GENOMIC DNA]</scope>
    <source>
        <strain evidence="4">cv. Goldsmith</strain>
    </source>
</reference>
<feature type="region of interest" description="Disordered" evidence="1">
    <location>
        <begin position="45"/>
        <end position="66"/>
    </location>
</feature>
<proteinExistence type="predicted"/>
<gene>
    <name evidence="3" type="ORF">AQUCO_01700124v1</name>
</gene>